<dbReference type="InterPro" id="IPR003439">
    <property type="entry name" value="ABC_transporter-like_ATP-bd"/>
</dbReference>
<dbReference type="SUPFAM" id="SSF52540">
    <property type="entry name" value="P-loop containing nucleoside triphosphate hydrolases"/>
    <property type="match status" value="1"/>
</dbReference>
<name>A0A4P6ENY2_9MICO</name>
<keyword evidence="6" id="KW-1278">Translocase</keyword>
<keyword evidence="2" id="KW-0813">Transport</keyword>
<dbReference type="OrthoDB" id="9804819at2"/>
<dbReference type="GO" id="GO:0005886">
    <property type="term" value="C:plasma membrane"/>
    <property type="evidence" value="ECO:0007669"/>
    <property type="project" value="UniProtKB-SubCell"/>
</dbReference>
<evidence type="ECO:0000256" key="4">
    <source>
        <dbReference type="ARBA" id="ARBA00022741"/>
    </source>
</evidence>
<proteinExistence type="predicted"/>
<dbReference type="Gene3D" id="3.40.50.300">
    <property type="entry name" value="P-loop containing nucleotide triphosphate hydrolases"/>
    <property type="match status" value="1"/>
</dbReference>
<evidence type="ECO:0000256" key="6">
    <source>
        <dbReference type="ARBA" id="ARBA00022967"/>
    </source>
</evidence>
<dbReference type="CDD" id="cd03263">
    <property type="entry name" value="ABC_subfamily_A"/>
    <property type="match status" value="1"/>
</dbReference>
<dbReference type="EMBL" id="CP035495">
    <property type="protein sequence ID" value="QAY64156.1"/>
    <property type="molecule type" value="Genomic_DNA"/>
</dbReference>
<organism evidence="10 11">
    <name type="scientific">Xylanimonas allomyrinae</name>
    <dbReference type="NCBI Taxonomy" id="2509459"/>
    <lineage>
        <taxon>Bacteria</taxon>
        <taxon>Bacillati</taxon>
        <taxon>Actinomycetota</taxon>
        <taxon>Actinomycetes</taxon>
        <taxon>Micrococcales</taxon>
        <taxon>Promicromonosporaceae</taxon>
        <taxon>Xylanimonas</taxon>
    </lineage>
</organism>
<gene>
    <name evidence="10" type="ORF">ET495_14060</name>
</gene>
<evidence type="ECO:0000256" key="1">
    <source>
        <dbReference type="ARBA" id="ARBA00004202"/>
    </source>
</evidence>
<evidence type="ECO:0000256" key="7">
    <source>
        <dbReference type="ARBA" id="ARBA00023136"/>
    </source>
</evidence>
<evidence type="ECO:0000256" key="2">
    <source>
        <dbReference type="ARBA" id="ARBA00022448"/>
    </source>
</evidence>
<dbReference type="Proteomes" id="UP000291758">
    <property type="component" value="Chromosome"/>
</dbReference>
<evidence type="ECO:0000256" key="3">
    <source>
        <dbReference type="ARBA" id="ARBA00022475"/>
    </source>
</evidence>
<dbReference type="InterPro" id="IPR003593">
    <property type="entry name" value="AAA+_ATPase"/>
</dbReference>
<dbReference type="FunFam" id="3.40.50.300:FF:000589">
    <property type="entry name" value="ABC transporter, ATP-binding subunit"/>
    <property type="match status" value="1"/>
</dbReference>
<keyword evidence="4" id="KW-0547">Nucleotide-binding</keyword>
<accession>A0A4P6ENY2</accession>
<dbReference type="RefSeq" id="WP_129205311.1">
    <property type="nucleotide sequence ID" value="NZ_CP035495.1"/>
</dbReference>
<keyword evidence="11" id="KW-1185">Reference proteome</keyword>
<keyword evidence="8" id="KW-0046">Antibiotic resistance</keyword>
<reference evidence="10 11" key="1">
    <citation type="submission" date="2019-01" db="EMBL/GenBank/DDBJ databases">
        <title>Genome sequencing of strain 2JSPR-7.</title>
        <authorList>
            <person name="Heo J."/>
            <person name="Kim S.-J."/>
            <person name="Kim J.-S."/>
            <person name="Hong S.-B."/>
            <person name="Kwon S.-W."/>
        </authorList>
    </citation>
    <scope>NUCLEOTIDE SEQUENCE [LARGE SCALE GENOMIC DNA]</scope>
    <source>
        <strain evidence="10 11">2JSPR-7</strain>
    </source>
</reference>
<dbReference type="GO" id="GO:0016887">
    <property type="term" value="F:ATP hydrolysis activity"/>
    <property type="evidence" value="ECO:0007669"/>
    <property type="project" value="InterPro"/>
</dbReference>
<protein>
    <submittedName>
        <fullName evidence="10">ABC transporter ATP-binding protein</fullName>
    </submittedName>
</protein>
<dbReference type="KEGG" id="xyl:ET495_14060"/>
<dbReference type="InterPro" id="IPR017871">
    <property type="entry name" value="ABC_transporter-like_CS"/>
</dbReference>
<dbReference type="PANTHER" id="PTHR42711:SF16">
    <property type="entry name" value="ABC TRANSPORTER ATP-BINDING PROTEIN"/>
    <property type="match status" value="1"/>
</dbReference>
<dbReference type="PANTHER" id="PTHR42711">
    <property type="entry name" value="ABC TRANSPORTER ATP-BINDING PROTEIN"/>
    <property type="match status" value="1"/>
</dbReference>
<evidence type="ECO:0000256" key="8">
    <source>
        <dbReference type="ARBA" id="ARBA00023251"/>
    </source>
</evidence>
<dbReference type="AlphaFoldDB" id="A0A4P6ENY2"/>
<sequence length="246" mass="26401">MTSTAIQVRNLRKAYPTKVAVADVSFDVRAGEIFGVLGPNGAGKTTTVECVAGLRQADGGQITVLGVDPQAHPEAVRARVGIQFQEIQLRDKITVREALAMFAAFHADPADVDNLIAMLGLTDKAHARFKTLSGGQKQRVSIALALIGKPDVAILDEMTTGLDPQARRDVWDAIRAVRDARTTVLLVTHFMEEAERLCDRLVLLDAGRVVAEGTPADLIAATPEATSLEDVFVARTAAQTPRHVFA</sequence>
<dbReference type="GO" id="GO:0005524">
    <property type="term" value="F:ATP binding"/>
    <property type="evidence" value="ECO:0007669"/>
    <property type="project" value="UniProtKB-KW"/>
</dbReference>
<comment type="subcellular location">
    <subcellularLocation>
        <location evidence="1">Cell membrane</location>
        <topology evidence="1">Peripheral membrane protein</topology>
    </subcellularLocation>
</comment>
<dbReference type="PROSITE" id="PS00211">
    <property type="entry name" value="ABC_TRANSPORTER_1"/>
    <property type="match status" value="1"/>
</dbReference>
<keyword evidence="3" id="KW-1003">Cell membrane</keyword>
<evidence type="ECO:0000313" key="11">
    <source>
        <dbReference type="Proteomes" id="UP000291758"/>
    </source>
</evidence>
<evidence type="ECO:0000259" key="9">
    <source>
        <dbReference type="PROSITE" id="PS50893"/>
    </source>
</evidence>
<dbReference type="InterPro" id="IPR050763">
    <property type="entry name" value="ABC_transporter_ATP-binding"/>
</dbReference>
<feature type="domain" description="ABC transporter" evidence="9">
    <location>
        <begin position="6"/>
        <end position="231"/>
    </location>
</feature>
<dbReference type="Pfam" id="PF00005">
    <property type="entry name" value="ABC_tran"/>
    <property type="match status" value="1"/>
</dbReference>
<dbReference type="InterPro" id="IPR027417">
    <property type="entry name" value="P-loop_NTPase"/>
</dbReference>
<dbReference type="GO" id="GO:0046677">
    <property type="term" value="P:response to antibiotic"/>
    <property type="evidence" value="ECO:0007669"/>
    <property type="project" value="UniProtKB-KW"/>
</dbReference>
<evidence type="ECO:0000313" key="10">
    <source>
        <dbReference type="EMBL" id="QAY64156.1"/>
    </source>
</evidence>
<keyword evidence="5 10" id="KW-0067">ATP-binding</keyword>
<keyword evidence="7" id="KW-0472">Membrane</keyword>
<evidence type="ECO:0000256" key="5">
    <source>
        <dbReference type="ARBA" id="ARBA00022840"/>
    </source>
</evidence>
<dbReference type="PROSITE" id="PS50893">
    <property type="entry name" value="ABC_TRANSPORTER_2"/>
    <property type="match status" value="1"/>
</dbReference>
<dbReference type="SMART" id="SM00382">
    <property type="entry name" value="AAA"/>
    <property type="match status" value="1"/>
</dbReference>